<evidence type="ECO:0000313" key="2">
    <source>
        <dbReference type="Proteomes" id="UP000838412"/>
    </source>
</evidence>
<name>A0A8K0EGM0_BRALA</name>
<sequence>MEDFGRPAWPRYGLCTGSEGSQTGRVMKIFVVAAVVTLLASAWAVDPPNLEVKEVSNKCVWTWITAMPDAKIGGCPVTFPDKGRLEKFAAYIKETTDKAKTMAADAKLSSSPLTNRVTQALIERTQMEQDVTEMQAAIKNIESSNKLLLGRASKVGGQIAGLNRQILAVQTMVDKL</sequence>
<gene>
    <name evidence="1" type="primary">Hypp9288</name>
    <name evidence="1" type="ORF">BLAG_LOCUS12506</name>
</gene>
<dbReference type="EMBL" id="OV696704">
    <property type="protein sequence ID" value="CAH1252426.1"/>
    <property type="molecule type" value="Genomic_DNA"/>
</dbReference>
<protein>
    <submittedName>
        <fullName evidence="1">Hypp9288 protein</fullName>
    </submittedName>
</protein>
<dbReference type="OrthoDB" id="10064058at2759"/>
<accession>A0A8K0EGM0</accession>
<keyword evidence="2" id="KW-1185">Reference proteome</keyword>
<dbReference type="Proteomes" id="UP000838412">
    <property type="component" value="Chromosome 19"/>
</dbReference>
<reference evidence="1" key="1">
    <citation type="submission" date="2022-01" db="EMBL/GenBank/DDBJ databases">
        <authorList>
            <person name="Braso-Vives M."/>
        </authorList>
    </citation>
    <scope>NUCLEOTIDE SEQUENCE</scope>
</reference>
<dbReference type="AlphaFoldDB" id="A0A8K0EGM0"/>
<evidence type="ECO:0000313" key="1">
    <source>
        <dbReference type="EMBL" id="CAH1252426.1"/>
    </source>
</evidence>
<proteinExistence type="predicted"/>
<organism evidence="1 2">
    <name type="scientific">Branchiostoma lanceolatum</name>
    <name type="common">Common lancelet</name>
    <name type="synonym">Amphioxus lanceolatum</name>
    <dbReference type="NCBI Taxonomy" id="7740"/>
    <lineage>
        <taxon>Eukaryota</taxon>
        <taxon>Metazoa</taxon>
        <taxon>Chordata</taxon>
        <taxon>Cephalochordata</taxon>
        <taxon>Leptocardii</taxon>
        <taxon>Amphioxiformes</taxon>
        <taxon>Branchiostomatidae</taxon>
        <taxon>Branchiostoma</taxon>
    </lineage>
</organism>